<dbReference type="SUPFAM" id="SSF57997">
    <property type="entry name" value="Tropomyosin"/>
    <property type="match status" value="1"/>
</dbReference>
<organism evidence="3 4">
    <name type="scientific">Rhodohalobacter barkolensis</name>
    <dbReference type="NCBI Taxonomy" id="2053187"/>
    <lineage>
        <taxon>Bacteria</taxon>
        <taxon>Pseudomonadati</taxon>
        <taxon>Balneolota</taxon>
        <taxon>Balneolia</taxon>
        <taxon>Balneolales</taxon>
        <taxon>Balneolaceae</taxon>
        <taxon>Rhodohalobacter</taxon>
    </lineage>
</organism>
<evidence type="ECO:0000313" key="4">
    <source>
        <dbReference type="Proteomes" id="UP000233398"/>
    </source>
</evidence>
<reference evidence="3 4" key="1">
    <citation type="submission" date="2017-11" db="EMBL/GenBank/DDBJ databases">
        <title>Rhodohalobacter 15182 sp. nov., isolated from a salt lake.</title>
        <authorList>
            <person name="Han S."/>
        </authorList>
    </citation>
    <scope>NUCLEOTIDE SEQUENCE [LARGE SCALE GENOMIC DNA]</scope>
    <source>
        <strain evidence="3 4">15182</strain>
    </source>
</reference>
<dbReference type="PANTHER" id="PTHR39082">
    <property type="entry name" value="PHOSPHOLIPASE C-BETA-2-RELATED"/>
    <property type="match status" value="1"/>
</dbReference>
<keyword evidence="4" id="KW-1185">Reference proteome</keyword>
<accession>A0A2N0VEP8</accession>
<proteinExistence type="predicted"/>
<evidence type="ECO:0000259" key="2">
    <source>
        <dbReference type="Pfam" id="PF24481"/>
    </source>
</evidence>
<dbReference type="InterPro" id="IPR056003">
    <property type="entry name" value="CT398_CC_hairpin"/>
</dbReference>
<dbReference type="AlphaFoldDB" id="A0A2N0VEP8"/>
<evidence type="ECO:0000313" key="3">
    <source>
        <dbReference type="EMBL" id="PKD42666.1"/>
    </source>
</evidence>
<dbReference type="Pfam" id="PF24481">
    <property type="entry name" value="CT398_CC"/>
    <property type="match status" value="1"/>
</dbReference>
<keyword evidence="1" id="KW-0175">Coiled coil</keyword>
<name>A0A2N0VEP8_9BACT</name>
<dbReference type="PANTHER" id="PTHR39082:SF1">
    <property type="entry name" value="SCAVENGER RECEPTOR CLASS A MEMBER 3"/>
    <property type="match status" value="1"/>
</dbReference>
<dbReference type="EMBL" id="PISP01000006">
    <property type="protein sequence ID" value="PKD42666.1"/>
    <property type="molecule type" value="Genomic_DNA"/>
</dbReference>
<dbReference type="Proteomes" id="UP000233398">
    <property type="component" value="Unassembled WGS sequence"/>
</dbReference>
<gene>
    <name evidence="3" type="ORF">CWD77_14770</name>
</gene>
<dbReference type="Gene3D" id="1.10.287.1490">
    <property type="match status" value="1"/>
</dbReference>
<feature type="coiled-coil region" evidence="1">
    <location>
        <begin position="32"/>
        <end position="173"/>
    </location>
</feature>
<sequence>MQEVLQQLANLQYIDSRIDEIRQLRGDLPEEILDIETNINRYNARINQLEEEADSLKSEKKKLEVGIEESLDKTKKYEEQQLSVRNNREYDALTKEIEAQKTFVENAESRLEEIAKRQEEVEGELEVNKEKLKETEELHADKKKNLDKVVASTKEEEEKLLEKRDELEEELDSRYVRSYNRLRDGLANGMAVVAMDRGAAHGMALPPQTQVEVRRKNKIIIDENSGRIVVDPSFFEEAKKQLKV</sequence>
<dbReference type="InterPro" id="IPR052376">
    <property type="entry name" value="Oxidative_Scav/Glycosyltrans"/>
</dbReference>
<dbReference type="OrthoDB" id="9795058at2"/>
<comment type="caution">
    <text evidence="3">The sequence shown here is derived from an EMBL/GenBank/DDBJ whole genome shotgun (WGS) entry which is preliminary data.</text>
</comment>
<feature type="domain" description="CT398-like coiled coil hairpin" evidence="2">
    <location>
        <begin position="11"/>
        <end position="184"/>
    </location>
</feature>
<dbReference type="RefSeq" id="WP_101074361.1">
    <property type="nucleotide sequence ID" value="NZ_PISP01000006.1"/>
</dbReference>
<evidence type="ECO:0000256" key="1">
    <source>
        <dbReference type="SAM" id="Coils"/>
    </source>
</evidence>
<protein>
    <recommendedName>
        <fullName evidence="2">CT398-like coiled coil hairpin domain-containing protein</fullName>
    </recommendedName>
</protein>